<dbReference type="GO" id="GO:0019316">
    <property type="term" value="P:D-allose catabolic process"/>
    <property type="evidence" value="ECO:0007669"/>
    <property type="project" value="TreeGrafter"/>
</dbReference>
<feature type="binding site" evidence="9">
    <location>
        <position position="138"/>
    </location>
    <ligand>
        <name>D-ribulose 5-phosphate</name>
        <dbReference type="ChEBI" id="CHEBI:58121"/>
    </ligand>
</feature>
<organism evidence="10 11">
    <name type="scientific">Kytococcus schroeteri</name>
    <dbReference type="NCBI Taxonomy" id="138300"/>
    <lineage>
        <taxon>Bacteria</taxon>
        <taxon>Bacillati</taxon>
        <taxon>Actinomycetota</taxon>
        <taxon>Actinomycetes</taxon>
        <taxon>Micrococcales</taxon>
        <taxon>Kytococcaceae</taxon>
        <taxon>Kytococcus</taxon>
    </lineage>
</organism>
<dbReference type="AlphaFoldDB" id="A0A2I1P9I5"/>
<dbReference type="NCBIfam" id="NF004051">
    <property type="entry name" value="PRK05571.1"/>
    <property type="match status" value="1"/>
</dbReference>
<evidence type="ECO:0000256" key="4">
    <source>
        <dbReference type="ARBA" id="ARBA00011738"/>
    </source>
</evidence>
<feature type="binding site" evidence="9">
    <location>
        <begin position="67"/>
        <end position="71"/>
    </location>
    <ligand>
        <name>D-ribulose 5-phosphate</name>
        <dbReference type="ChEBI" id="CHEBI:58121"/>
    </ligand>
</feature>
<name>A0A2I1P9I5_9MICO</name>
<dbReference type="EC" id="5.3.1.6" evidence="5"/>
<evidence type="ECO:0000256" key="8">
    <source>
        <dbReference type="ARBA" id="ARBA00032117"/>
    </source>
</evidence>
<evidence type="ECO:0000256" key="2">
    <source>
        <dbReference type="ARBA" id="ARBA00004988"/>
    </source>
</evidence>
<evidence type="ECO:0000256" key="7">
    <source>
        <dbReference type="ARBA" id="ARBA00023235"/>
    </source>
</evidence>
<accession>A0A2I1P9I5</accession>
<proteinExistence type="inferred from homology"/>
<evidence type="ECO:0000256" key="6">
    <source>
        <dbReference type="ARBA" id="ARBA00014007"/>
    </source>
</evidence>
<comment type="catalytic activity">
    <reaction evidence="1">
        <text>aldehydo-D-ribose 5-phosphate = D-ribulose 5-phosphate</text>
        <dbReference type="Rhea" id="RHEA:14657"/>
        <dbReference type="ChEBI" id="CHEBI:58121"/>
        <dbReference type="ChEBI" id="CHEBI:58273"/>
        <dbReference type="EC" id="5.3.1.6"/>
    </reaction>
</comment>
<dbReference type="InterPro" id="IPR003500">
    <property type="entry name" value="RpiB_LacA_LacB"/>
</dbReference>
<dbReference type="PANTHER" id="PTHR30345:SF0">
    <property type="entry name" value="DNA DAMAGE-REPAIR_TOLERATION PROTEIN DRT102"/>
    <property type="match status" value="1"/>
</dbReference>
<reference evidence="10 11" key="1">
    <citation type="submission" date="2017-12" db="EMBL/GenBank/DDBJ databases">
        <title>Phylogenetic diversity of female urinary microbiome.</title>
        <authorList>
            <person name="Thomas-White K."/>
            <person name="Wolfe A.J."/>
        </authorList>
    </citation>
    <scope>NUCLEOTIDE SEQUENCE [LARGE SCALE GENOMIC DNA]</scope>
    <source>
        <strain evidence="10 11">UMB1298</strain>
    </source>
</reference>
<feature type="binding site" evidence="9">
    <location>
        <position position="134"/>
    </location>
    <ligand>
        <name>D-ribulose 5-phosphate</name>
        <dbReference type="ChEBI" id="CHEBI:58121"/>
    </ligand>
</feature>
<dbReference type="OrthoDB" id="1778624at2"/>
<dbReference type="NCBIfam" id="TIGR02133">
    <property type="entry name" value="RPI_actino"/>
    <property type="match status" value="1"/>
</dbReference>
<keyword evidence="7 10" id="KW-0413">Isomerase</keyword>
<evidence type="ECO:0000256" key="3">
    <source>
        <dbReference type="ARBA" id="ARBA00008754"/>
    </source>
</evidence>
<evidence type="ECO:0000256" key="5">
    <source>
        <dbReference type="ARBA" id="ARBA00011959"/>
    </source>
</evidence>
<dbReference type="GO" id="GO:0004751">
    <property type="term" value="F:ribose-5-phosphate isomerase activity"/>
    <property type="evidence" value="ECO:0007669"/>
    <property type="project" value="UniProtKB-EC"/>
</dbReference>
<comment type="pathway">
    <text evidence="2">Carbohydrate degradation; pentose phosphate pathway; D-ribose 5-phosphate from D-ribulose 5-phosphate (non-oxidative stage): step 1/1.</text>
</comment>
<dbReference type="InterPro" id="IPR011860">
    <property type="entry name" value="Rib-5-P_Isoase_Actino"/>
</dbReference>
<evidence type="ECO:0000313" key="11">
    <source>
        <dbReference type="Proteomes" id="UP000234206"/>
    </source>
</evidence>
<dbReference type="PANTHER" id="PTHR30345">
    <property type="entry name" value="RIBOSE-5-PHOSPHATE ISOMERASE B"/>
    <property type="match status" value="1"/>
</dbReference>
<gene>
    <name evidence="10" type="ORF">CYJ76_08310</name>
</gene>
<comment type="similarity">
    <text evidence="3">Belongs to the LacAB/RpiB family.</text>
</comment>
<protein>
    <recommendedName>
        <fullName evidence="6">Ribose-5-phosphate isomerase B</fullName>
        <ecNumber evidence="5">5.3.1.6</ecNumber>
    </recommendedName>
    <alternativeName>
        <fullName evidence="8">Phosphoriboisomerase B</fullName>
    </alternativeName>
</protein>
<evidence type="ECO:0000256" key="9">
    <source>
        <dbReference type="PIRSR" id="PIRSR005384-2"/>
    </source>
</evidence>
<dbReference type="SUPFAM" id="SSF89623">
    <property type="entry name" value="Ribose/Galactose isomerase RpiB/AlsB"/>
    <property type="match status" value="1"/>
</dbReference>
<dbReference type="InterPro" id="IPR036569">
    <property type="entry name" value="RpiB_LacA_LacB_sf"/>
</dbReference>
<dbReference type="Gene3D" id="3.40.1400.10">
    <property type="entry name" value="Sugar-phosphate isomerase, RpiB/LacA/LacB"/>
    <property type="match status" value="1"/>
</dbReference>
<sequence>MKIHLGGDHAAYDLQRHLVQWLTDAGHEVVDHGPAEYDAVDDYPVFVLPAARAVAEDPASLGIVLGGSGNGEQIAANKVAGVRAALAWSPELAVLARQHNDARILSLGARFLDTATAEAIVEAFVTTEFTGEERHARRVAMVEAYEKDGTLPA</sequence>
<feature type="binding site" evidence="9">
    <location>
        <position position="100"/>
    </location>
    <ligand>
        <name>D-ribulose 5-phosphate</name>
        <dbReference type="ChEBI" id="CHEBI:58121"/>
    </ligand>
</feature>
<feature type="binding site" evidence="9">
    <location>
        <position position="110"/>
    </location>
    <ligand>
        <name>D-ribulose 5-phosphate</name>
        <dbReference type="ChEBI" id="CHEBI:58121"/>
    </ligand>
</feature>
<dbReference type="EMBL" id="PKIZ01000015">
    <property type="protein sequence ID" value="PKZ41288.1"/>
    <property type="molecule type" value="Genomic_DNA"/>
</dbReference>
<comment type="caution">
    <text evidence="10">The sequence shown here is derived from an EMBL/GenBank/DDBJ whole genome shotgun (WGS) entry which is preliminary data.</text>
</comment>
<feature type="binding site" evidence="9">
    <location>
        <begin position="8"/>
        <end position="9"/>
    </location>
    <ligand>
        <name>D-ribulose 5-phosphate</name>
        <dbReference type="ChEBI" id="CHEBI:58121"/>
    </ligand>
</feature>
<evidence type="ECO:0000256" key="1">
    <source>
        <dbReference type="ARBA" id="ARBA00001713"/>
    </source>
</evidence>
<evidence type="ECO:0000313" key="10">
    <source>
        <dbReference type="EMBL" id="PKZ41288.1"/>
    </source>
</evidence>
<dbReference type="Proteomes" id="UP000234206">
    <property type="component" value="Unassembled WGS sequence"/>
</dbReference>
<dbReference type="NCBIfam" id="TIGR00689">
    <property type="entry name" value="rpiB_lacA_lacB"/>
    <property type="match status" value="1"/>
</dbReference>
<dbReference type="PIRSF" id="PIRSF005384">
    <property type="entry name" value="RpiB_LacA_B"/>
    <property type="match status" value="1"/>
</dbReference>
<dbReference type="GO" id="GO:0009052">
    <property type="term" value="P:pentose-phosphate shunt, non-oxidative branch"/>
    <property type="evidence" value="ECO:0007669"/>
    <property type="project" value="TreeGrafter"/>
</dbReference>
<dbReference type="Pfam" id="PF02502">
    <property type="entry name" value="LacAB_rpiB"/>
    <property type="match status" value="1"/>
</dbReference>
<comment type="subunit">
    <text evidence="4">Homodimer.</text>
</comment>
<dbReference type="RefSeq" id="WP_070703391.1">
    <property type="nucleotide sequence ID" value="NZ_JBHLVH010000004.1"/>
</dbReference>
<keyword evidence="11" id="KW-1185">Reference proteome</keyword>